<comment type="caution">
    <text evidence="2">The sequence shown here is derived from an EMBL/GenBank/DDBJ whole genome shotgun (WGS) entry which is preliminary data.</text>
</comment>
<accession>A0AAE1RD69</accession>
<gene>
    <name evidence="2" type="ORF">RND71_031352</name>
</gene>
<evidence type="ECO:0000313" key="3">
    <source>
        <dbReference type="Proteomes" id="UP001291623"/>
    </source>
</evidence>
<dbReference type="EMBL" id="JAVYJV010000017">
    <property type="protein sequence ID" value="KAK4348597.1"/>
    <property type="molecule type" value="Genomic_DNA"/>
</dbReference>
<feature type="compositionally biased region" description="Low complexity" evidence="1">
    <location>
        <begin position="32"/>
        <end position="49"/>
    </location>
</feature>
<evidence type="ECO:0000256" key="1">
    <source>
        <dbReference type="SAM" id="MobiDB-lite"/>
    </source>
</evidence>
<keyword evidence="3" id="KW-1185">Reference proteome</keyword>
<feature type="region of interest" description="Disordered" evidence="1">
    <location>
        <begin position="32"/>
        <end position="51"/>
    </location>
</feature>
<dbReference type="AlphaFoldDB" id="A0AAE1RD69"/>
<organism evidence="2 3">
    <name type="scientific">Anisodus tanguticus</name>
    <dbReference type="NCBI Taxonomy" id="243964"/>
    <lineage>
        <taxon>Eukaryota</taxon>
        <taxon>Viridiplantae</taxon>
        <taxon>Streptophyta</taxon>
        <taxon>Embryophyta</taxon>
        <taxon>Tracheophyta</taxon>
        <taxon>Spermatophyta</taxon>
        <taxon>Magnoliopsida</taxon>
        <taxon>eudicotyledons</taxon>
        <taxon>Gunneridae</taxon>
        <taxon>Pentapetalae</taxon>
        <taxon>asterids</taxon>
        <taxon>lamiids</taxon>
        <taxon>Solanales</taxon>
        <taxon>Solanaceae</taxon>
        <taxon>Solanoideae</taxon>
        <taxon>Hyoscyameae</taxon>
        <taxon>Anisodus</taxon>
    </lineage>
</organism>
<evidence type="ECO:0000313" key="2">
    <source>
        <dbReference type="EMBL" id="KAK4348597.1"/>
    </source>
</evidence>
<sequence length="122" mass="13602">MFPYPANHHLHQTITPTTPASSFFLTTVKATSNNNQSPTVSSTPTSSNNEDLFQKQIADMLMKLAPSKRQHDQSVAETNCRGKWQKSAYFSSQRPPSEVRLLCAASMIDFLIEEISSIISQI</sequence>
<proteinExistence type="predicted"/>
<protein>
    <submittedName>
        <fullName evidence="2">Uncharacterized protein</fullName>
    </submittedName>
</protein>
<name>A0AAE1RD69_9SOLA</name>
<reference evidence="2" key="1">
    <citation type="submission" date="2023-12" db="EMBL/GenBank/DDBJ databases">
        <title>Genome assembly of Anisodus tanguticus.</title>
        <authorList>
            <person name="Wang Y.-J."/>
        </authorList>
    </citation>
    <scope>NUCLEOTIDE SEQUENCE</scope>
    <source>
        <strain evidence="2">KB-2021</strain>
        <tissue evidence="2">Leaf</tissue>
    </source>
</reference>
<dbReference type="Proteomes" id="UP001291623">
    <property type="component" value="Unassembled WGS sequence"/>
</dbReference>